<dbReference type="Proteomes" id="UP000020218">
    <property type="component" value="Unassembled WGS sequence"/>
</dbReference>
<comment type="caution">
    <text evidence="1">The sequence shown here is derived from an EMBL/GenBank/DDBJ whole genome shotgun (WGS) entry which is preliminary data.</text>
</comment>
<organism evidence="1 2">
    <name type="scientific">Candidatus Accumulibacter adjunctus</name>
    <dbReference type="NCBI Taxonomy" id="1454001"/>
    <lineage>
        <taxon>Bacteria</taxon>
        <taxon>Pseudomonadati</taxon>
        <taxon>Pseudomonadota</taxon>
        <taxon>Betaproteobacteria</taxon>
        <taxon>Candidatus Accumulibacter</taxon>
    </lineage>
</organism>
<dbReference type="AlphaFoldDB" id="A0A011NKX1"/>
<sequence length="161" mass="17376">MKLSSVFYKTPKGLDEISTRAHHLPSRMRALLILVDGHRSGSELVALSSSVSEGRKQLSALLAGGFVQTHPPGRRGVVAGGSHGSANAAADDDISLARSYAARSLRELLGDQAASLVAEIEQVRTRDELQQNLGRLRAALRAARDQTRARQLLDQIEMVLD</sequence>
<keyword evidence="2" id="KW-1185">Reference proteome</keyword>
<dbReference type="PATRIC" id="fig|1454001.3.peg.3371"/>
<protein>
    <submittedName>
        <fullName evidence="1">Uncharacterized protein</fullName>
    </submittedName>
</protein>
<accession>A0A011NKX1</accession>
<evidence type="ECO:0000313" key="1">
    <source>
        <dbReference type="EMBL" id="EXI65277.1"/>
    </source>
</evidence>
<name>A0A011NKX1_9PROT</name>
<evidence type="ECO:0000313" key="2">
    <source>
        <dbReference type="Proteomes" id="UP000020218"/>
    </source>
</evidence>
<dbReference type="EMBL" id="JFAX01000025">
    <property type="protein sequence ID" value="EXI65277.1"/>
    <property type="molecule type" value="Genomic_DNA"/>
</dbReference>
<proteinExistence type="predicted"/>
<gene>
    <name evidence="1" type="ORF">AW08_03325</name>
</gene>
<reference evidence="1" key="1">
    <citation type="submission" date="2014-02" db="EMBL/GenBank/DDBJ databases">
        <title>Expanding our view of genomic diversity in Candidatus Accumulibacter clades.</title>
        <authorList>
            <person name="Skennerton C.T."/>
            <person name="Barr J.J."/>
            <person name="Slater F.R."/>
            <person name="Bond P.L."/>
            <person name="Tyson G.W."/>
        </authorList>
    </citation>
    <scope>NUCLEOTIDE SEQUENCE [LARGE SCALE GENOMIC DNA]</scope>
</reference>